<evidence type="ECO:0000256" key="2">
    <source>
        <dbReference type="ARBA" id="ARBA00022603"/>
    </source>
</evidence>
<sequence>MSDVERPITWRELLAETTAVLGERPAARWLCETACGLHGDEFLAALDESATERMVGHLDAMVARRRSGEPLAYVMGNWSFRTIDLMIDRRVLIPRPETEWVAEKAIEIVRACGPSRLVADLGTGSGAIGLSMAAELPLSGTEVWLTDASVDALDVARANAAGIGRSAANVRFAHGSWLSALPDELHGRFDLIVSNPPYIDVDDSEVQESVREWEPSSALFAPSGGLGDIATIVDESPKWLRPGGSLVLEIGYRQGDDVSRMMNDSGFVDVTVLPDLAGRPRVALGRTVLS</sequence>
<dbReference type="GO" id="GO:0102559">
    <property type="term" value="F:peptide chain release factor N(5)-glutamine methyltransferase activity"/>
    <property type="evidence" value="ECO:0007669"/>
    <property type="project" value="UniProtKB-EC"/>
</dbReference>
<dbReference type="InterPro" id="IPR019874">
    <property type="entry name" value="RF_methyltr_PrmC"/>
</dbReference>
<dbReference type="HAMAP" id="MF_02126">
    <property type="entry name" value="RF_methyltr_PrmC"/>
    <property type="match status" value="1"/>
</dbReference>
<dbReference type="GO" id="GO:0032259">
    <property type="term" value="P:methylation"/>
    <property type="evidence" value="ECO:0007669"/>
    <property type="project" value="UniProtKB-KW"/>
</dbReference>
<evidence type="ECO:0000313" key="8">
    <source>
        <dbReference type="EMBL" id="CAB4585818.1"/>
    </source>
</evidence>
<gene>
    <name evidence="8" type="ORF">UFOPK1722_01344</name>
</gene>
<dbReference type="PANTHER" id="PTHR18895:SF74">
    <property type="entry name" value="MTRF1L RELEASE FACTOR GLUTAMINE METHYLTRANSFERASE"/>
    <property type="match status" value="1"/>
</dbReference>
<keyword evidence="4" id="KW-0949">S-adenosyl-L-methionine</keyword>
<comment type="catalytic activity">
    <reaction evidence="5">
        <text>L-glutaminyl-[peptide chain release factor] + S-adenosyl-L-methionine = N(5)-methyl-L-glutaminyl-[peptide chain release factor] + S-adenosyl-L-homocysteine + H(+)</text>
        <dbReference type="Rhea" id="RHEA:42896"/>
        <dbReference type="Rhea" id="RHEA-COMP:10271"/>
        <dbReference type="Rhea" id="RHEA-COMP:10272"/>
        <dbReference type="ChEBI" id="CHEBI:15378"/>
        <dbReference type="ChEBI" id="CHEBI:30011"/>
        <dbReference type="ChEBI" id="CHEBI:57856"/>
        <dbReference type="ChEBI" id="CHEBI:59789"/>
        <dbReference type="ChEBI" id="CHEBI:61891"/>
        <dbReference type="EC" id="2.1.1.297"/>
    </reaction>
</comment>
<dbReference type="Gene3D" id="3.40.50.150">
    <property type="entry name" value="Vaccinia Virus protein VP39"/>
    <property type="match status" value="1"/>
</dbReference>
<feature type="domain" description="Release factor glutamine methyltransferase N-terminal" evidence="7">
    <location>
        <begin position="20"/>
        <end position="76"/>
    </location>
</feature>
<dbReference type="EMBL" id="CAEZTS010000127">
    <property type="protein sequence ID" value="CAB4585818.1"/>
    <property type="molecule type" value="Genomic_DNA"/>
</dbReference>
<dbReference type="InterPro" id="IPR050320">
    <property type="entry name" value="N5-glutamine_MTase"/>
</dbReference>
<dbReference type="InterPro" id="IPR004556">
    <property type="entry name" value="HemK-like"/>
</dbReference>
<dbReference type="GO" id="GO:0003676">
    <property type="term" value="F:nucleic acid binding"/>
    <property type="evidence" value="ECO:0007669"/>
    <property type="project" value="InterPro"/>
</dbReference>
<protein>
    <recommendedName>
        <fullName evidence="1">peptide chain release factor N(5)-glutamine methyltransferase</fullName>
        <ecNumber evidence="1">2.1.1.297</ecNumber>
    </recommendedName>
</protein>
<dbReference type="AlphaFoldDB" id="A0A6J6FMU8"/>
<evidence type="ECO:0000259" key="7">
    <source>
        <dbReference type="Pfam" id="PF17827"/>
    </source>
</evidence>
<feature type="domain" description="Methyltransferase small" evidence="6">
    <location>
        <begin position="115"/>
        <end position="203"/>
    </location>
</feature>
<dbReference type="NCBIfam" id="TIGR00536">
    <property type="entry name" value="hemK_fam"/>
    <property type="match status" value="1"/>
</dbReference>
<name>A0A6J6FMU8_9ZZZZ</name>
<dbReference type="Pfam" id="PF17827">
    <property type="entry name" value="PrmC_N"/>
    <property type="match status" value="1"/>
</dbReference>
<dbReference type="SUPFAM" id="SSF53335">
    <property type="entry name" value="S-adenosyl-L-methionine-dependent methyltransferases"/>
    <property type="match status" value="1"/>
</dbReference>
<dbReference type="NCBIfam" id="TIGR03534">
    <property type="entry name" value="RF_mod_PrmC"/>
    <property type="match status" value="1"/>
</dbReference>
<proteinExistence type="inferred from homology"/>
<evidence type="ECO:0000256" key="3">
    <source>
        <dbReference type="ARBA" id="ARBA00022679"/>
    </source>
</evidence>
<accession>A0A6J6FMU8</accession>
<dbReference type="EC" id="2.1.1.297" evidence="1"/>
<reference evidence="8" key="1">
    <citation type="submission" date="2020-05" db="EMBL/GenBank/DDBJ databases">
        <authorList>
            <person name="Chiriac C."/>
            <person name="Salcher M."/>
            <person name="Ghai R."/>
            <person name="Kavagutti S V."/>
        </authorList>
    </citation>
    <scope>NUCLEOTIDE SEQUENCE</scope>
</reference>
<evidence type="ECO:0000259" key="6">
    <source>
        <dbReference type="Pfam" id="PF05175"/>
    </source>
</evidence>
<dbReference type="CDD" id="cd02440">
    <property type="entry name" value="AdoMet_MTases"/>
    <property type="match status" value="1"/>
</dbReference>
<dbReference type="PANTHER" id="PTHR18895">
    <property type="entry name" value="HEMK METHYLTRANSFERASE"/>
    <property type="match status" value="1"/>
</dbReference>
<evidence type="ECO:0000256" key="5">
    <source>
        <dbReference type="ARBA" id="ARBA00048391"/>
    </source>
</evidence>
<dbReference type="Gene3D" id="1.10.8.10">
    <property type="entry name" value="DNA helicase RuvA subunit, C-terminal domain"/>
    <property type="match status" value="1"/>
</dbReference>
<dbReference type="PROSITE" id="PS00092">
    <property type="entry name" value="N6_MTASE"/>
    <property type="match status" value="1"/>
</dbReference>
<keyword evidence="2" id="KW-0489">Methyltransferase</keyword>
<evidence type="ECO:0000256" key="1">
    <source>
        <dbReference type="ARBA" id="ARBA00012771"/>
    </source>
</evidence>
<dbReference type="Pfam" id="PF05175">
    <property type="entry name" value="MTS"/>
    <property type="match status" value="1"/>
</dbReference>
<dbReference type="InterPro" id="IPR029063">
    <property type="entry name" value="SAM-dependent_MTases_sf"/>
</dbReference>
<evidence type="ECO:0000256" key="4">
    <source>
        <dbReference type="ARBA" id="ARBA00022691"/>
    </source>
</evidence>
<organism evidence="8">
    <name type="scientific">freshwater metagenome</name>
    <dbReference type="NCBI Taxonomy" id="449393"/>
    <lineage>
        <taxon>unclassified sequences</taxon>
        <taxon>metagenomes</taxon>
        <taxon>ecological metagenomes</taxon>
    </lineage>
</organism>
<dbReference type="InterPro" id="IPR007848">
    <property type="entry name" value="Small_mtfrase_dom"/>
</dbReference>
<dbReference type="InterPro" id="IPR040758">
    <property type="entry name" value="PrmC_N"/>
</dbReference>
<dbReference type="InterPro" id="IPR002052">
    <property type="entry name" value="DNA_methylase_N6_adenine_CS"/>
</dbReference>
<keyword evidence="3" id="KW-0808">Transferase</keyword>